<reference evidence="1" key="2">
    <citation type="journal article" date="2015" name="Fish Shellfish Immunol.">
        <title>Early steps in the European eel (Anguilla anguilla)-Vibrio vulnificus interaction in the gills: Role of the RtxA13 toxin.</title>
        <authorList>
            <person name="Callol A."/>
            <person name="Pajuelo D."/>
            <person name="Ebbesson L."/>
            <person name="Teles M."/>
            <person name="MacKenzie S."/>
            <person name="Amaro C."/>
        </authorList>
    </citation>
    <scope>NUCLEOTIDE SEQUENCE</scope>
</reference>
<reference evidence="1" key="1">
    <citation type="submission" date="2014-11" db="EMBL/GenBank/DDBJ databases">
        <authorList>
            <person name="Amaro Gonzalez C."/>
        </authorList>
    </citation>
    <scope>NUCLEOTIDE SEQUENCE</scope>
</reference>
<sequence>MRLRNKKITVRDVSQTLG</sequence>
<protein>
    <submittedName>
        <fullName evidence="1">Uncharacterized protein</fullName>
    </submittedName>
</protein>
<accession>A0A0E9Q1L9</accession>
<dbReference type="AlphaFoldDB" id="A0A0E9Q1L9"/>
<organism evidence="1">
    <name type="scientific">Anguilla anguilla</name>
    <name type="common">European freshwater eel</name>
    <name type="synonym">Muraena anguilla</name>
    <dbReference type="NCBI Taxonomy" id="7936"/>
    <lineage>
        <taxon>Eukaryota</taxon>
        <taxon>Metazoa</taxon>
        <taxon>Chordata</taxon>
        <taxon>Craniata</taxon>
        <taxon>Vertebrata</taxon>
        <taxon>Euteleostomi</taxon>
        <taxon>Actinopterygii</taxon>
        <taxon>Neopterygii</taxon>
        <taxon>Teleostei</taxon>
        <taxon>Anguilliformes</taxon>
        <taxon>Anguillidae</taxon>
        <taxon>Anguilla</taxon>
    </lineage>
</organism>
<proteinExistence type="predicted"/>
<evidence type="ECO:0000313" key="1">
    <source>
        <dbReference type="EMBL" id="JAH10761.1"/>
    </source>
</evidence>
<dbReference type="EMBL" id="GBXM01097816">
    <property type="protein sequence ID" value="JAH10761.1"/>
    <property type="molecule type" value="Transcribed_RNA"/>
</dbReference>
<name>A0A0E9Q1L9_ANGAN</name>